<evidence type="ECO:0000313" key="3">
    <source>
        <dbReference type="Proteomes" id="UP001259832"/>
    </source>
</evidence>
<dbReference type="Proteomes" id="UP001259832">
    <property type="component" value="Unassembled WGS sequence"/>
</dbReference>
<feature type="domain" description="Protein kinase" evidence="1">
    <location>
        <begin position="1"/>
        <end position="157"/>
    </location>
</feature>
<name>A0AAD9LMH4_9STRA</name>
<dbReference type="Pfam" id="PF07714">
    <property type="entry name" value="PK_Tyr_Ser-Thr"/>
    <property type="match status" value="1"/>
</dbReference>
<dbReference type="InterPro" id="IPR000719">
    <property type="entry name" value="Prot_kinase_dom"/>
</dbReference>
<protein>
    <submittedName>
        <fullName evidence="2">ALK tyrosine kinase receptor</fullName>
    </submittedName>
</protein>
<dbReference type="AlphaFoldDB" id="A0AAD9LMH4"/>
<dbReference type="InterPro" id="IPR001245">
    <property type="entry name" value="Ser-Thr/Tyr_kinase_cat_dom"/>
</dbReference>
<comment type="caution">
    <text evidence="2">The sequence shown here is derived from an EMBL/GenBank/DDBJ whole genome shotgun (WGS) entry which is preliminary data.</text>
</comment>
<dbReference type="GO" id="GO:0005524">
    <property type="term" value="F:ATP binding"/>
    <property type="evidence" value="ECO:0007669"/>
    <property type="project" value="InterPro"/>
</dbReference>
<dbReference type="PANTHER" id="PTHR44329">
    <property type="entry name" value="SERINE/THREONINE-PROTEIN KINASE TNNI3K-RELATED"/>
    <property type="match status" value="1"/>
</dbReference>
<keyword evidence="3" id="KW-1185">Reference proteome</keyword>
<keyword evidence="2" id="KW-0808">Transferase</keyword>
<dbReference type="SUPFAM" id="SSF56112">
    <property type="entry name" value="Protein kinase-like (PK-like)"/>
    <property type="match status" value="1"/>
</dbReference>
<keyword evidence="2" id="KW-0675">Receptor</keyword>
<dbReference type="PROSITE" id="PS50011">
    <property type="entry name" value="PROTEIN_KINASE_DOM"/>
    <property type="match status" value="1"/>
</dbReference>
<dbReference type="InterPro" id="IPR011009">
    <property type="entry name" value="Kinase-like_dom_sf"/>
</dbReference>
<gene>
    <name evidence="2" type="ORF">P3T76_005849</name>
</gene>
<sequence length="195" mass="21675">MREVAAGLAYLHSRGAVHGDLRGNNIVVSNHGIAMLTDFGLSFQENGSCSLVKMKDQLGAMAWRAPEFANLTILKPTRKSDVYSFGMCIIEAVTLKSPLSEYSNEEIRQLLRHGGVKVDKPVEMTEPQWELVKQMISFSPTDRPNLSEVVERLEEFADDEEVEEAFGSRATSVASPNQLLLLFVAILIALGRYFL</sequence>
<accession>A0AAD9LMH4</accession>
<dbReference type="PANTHER" id="PTHR44329:SF214">
    <property type="entry name" value="PROTEIN KINASE DOMAIN-CONTAINING PROTEIN"/>
    <property type="match status" value="1"/>
</dbReference>
<keyword evidence="2" id="KW-0418">Kinase</keyword>
<dbReference type="EMBL" id="JASMQC010000009">
    <property type="protein sequence ID" value="KAK1942350.1"/>
    <property type="molecule type" value="Genomic_DNA"/>
</dbReference>
<dbReference type="InterPro" id="IPR051681">
    <property type="entry name" value="Ser/Thr_Kinases-Pseudokinases"/>
</dbReference>
<organism evidence="2 3">
    <name type="scientific">Phytophthora citrophthora</name>
    <dbReference type="NCBI Taxonomy" id="4793"/>
    <lineage>
        <taxon>Eukaryota</taxon>
        <taxon>Sar</taxon>
        <taxon>Stramenopiles</taxon>
        <taxon>Oomycota</taxon>
        <taxon>Peronosporomycetes</taxon>
        <taxon>Peronosporales</taxon>
        <taxon>Peronosporaceae</taxon>
        <taxon>Phytophthora</taxon>
    </lineage>
</organism>
<reference evidence="2" key="1">
    <citation type="submission" date="2023-08" db="EMBL/GenBank/DDBJ databases">
        <title>Reference Genome Resource for the Citrus Pathogen Phytophthora citrophthora.</title>
        <authorList>
            <person name="Moller H."/>
            <person name="Coetzee B."/>
            <person name="Rose L.J."/>
            <person name="Van Niekerk J.M."/>
        </authorList>
    </citation>
    <scope>NUCLEOTIDE SEQUENCE</scope>
    <source>
        <strain evidence="2">STE-U-9442</strain>
    </source>
</reference>
<evidence type="ECO:0000313" key="2">
    <source>
        <dbReference type="EMBL" id="KAK1942350.1"/>
    </source>
</evidence>
<dbReference type="Gene3D" id="1.10.510.10">
    <property type="entry name" value="Transferase(Phosphotransferase) domain 1"/>
    <property type="match status" value="1"/>
</dbReference>
<dbReference type="GO" id="GO:0004674">
    <property type="term" value="F:protein serine/threonine kinase activity"/>
    <property type="evidence" value="ECO:0007669"/>
    <property type="project" value="TreeGrafter"/>
</dbReference>
<evidence type="ECO:0000259" key="1">
    <source>
        <dbReference type="PROSITE" id="PS50011"/>
    </source>
</evidence>
<proteinExistence type="predicted"/>